<dbReference type="AlphaFoldDB" id="X1F0F9"/>
<dbReference type="InterPro" id="IPR006439">
    <property type="entry name" value="HAD-SF_hydro_IA"/>
</dbReference>
<dbReference type="PRINTS" id="PR00413">
    <property type="entry name" value="HADHALOGNASE"/>
</dbReference>
<dbReference type="Pfam" id="PF00702">
    <property type="entry name" value="Hydrolase"/>
    <property type="match status" value="1"/>
</dbReference>
<dbReference type="CDD" id="cd02603">
    <property type="entry name" value="HAD_sEH-N_like"/>
    <property type="match status" value="1"/>
</dbReference>
<evidence type="ECO:0000313" key="1">
    <source>
        <dbReference type="EMBL" id="GAH39106.1"/>
    </source>
</evidence>
<dbReference type="PANTHER" id="PTHR43611:SF3">
    <property type="entry name" value="FLAVIN MONONUCLEOTIDE HYDROLASE 1, CHLOROPLATIC"/>
    <property type="match status" value="1"/>
</dbReference>
<dbReference type="InterPro" id="IPR023198">
    <property type="entry name" value="PGP-like_dom2"/>
</dbReference>
<dbReference type="Gene3D" id="3.40.50.1000">
    <property type="entry name" value="HAD superfamily/HAD-like"/>
    <property type="match status" value="1"/>
</dbReference>
<sequence>MIRCVISDLGKVIIFFDNNIFFEKIANYSSFSIEEIRELASAHFELVEFFDKGEITPQDFHTRVIQRLEARIDYDTFFSIYNDVFSLVPPVLQIMKRLKRNYRLVLLSNTDTMRYGFVKKKFPEILIFDEYVLSFEVGFMKPHPQIYKEALKKAEFPARECVFIDDREENIQAAAKLGINGIHIGPQTDLEAALKETGLSF</sequence>
<dbReference type="Gene3D" id="1.10.150.240">
    <property type="entry name" value="Putative phosphatase, domain 2"/>
    <property type="match status" value="1"/>
</dbReference>
<dbReference type="InterPro" id="IPR023214">
    <property type="entry name" value="HAD_sf"/>
</dbReference>
<accession>X1F0F9</accession>
<dbReference type="SUPFAM" id="SSF56784">
    <property type="entry name" value="HAD-like"/>
    <property type="match status" value="1"/>
</dbReference>
<name>X1F0F9_9ZZZZ</name>
<protein>
    <recommendedName>
        <fullName evidence="2">HAD family phosphatase</fullName>
    </recommendedName>
</protein>
<gene>
    <name evidence="1" type="ORF">S03H2_16215</name>
</gene>
<dbReference type="NCBIfam" id="TIGR01509">
    <property type="entry name" value="HAD-SF-IA-v3"/>
    <property type="match status" value="1"/>
</dbReference>
<dbReference type="PANTHER" id="PTHR43611">
    <property type="entry name" value="ALPHA-D-GLUCOSE 1-PHOSPHATE PHOSPHATASE"/>
    <property type="match status" value="1"/>
</dbReference>
<dbReference type="EMBL" id="BARU01008277">
    <property type="protein sequence ID" value="GAH39106.1"/>
    <property type="molecule type" value="Genomic_DNA"/>
</dbReference>
<comment type="caution">
    <text evidence="1">The sequence shown here is derived from an EMBL/GenBank/DDBJ whole genome shotgun (WGS) entry which is preliminary data.</text>
</comment>
<proteinExistence type="predicted"/>
<evidence type="ECO:0008006" key="2">
    <source>
        <dbReference type="Google" id="ProtNLM"/>
    </source>
</evidence>
<dbReference type="InterPro" id="IPR036412">
    <property type="entry name" value="HAD-like_sf"/>
</dbReference>
<organism evidence="1">
    <name type="scientific">marine sediment metagenome</name>
    <dbReference type="NCBI Taxonomy" id="412755"/>
    <lineage>
        <taxon>unclassified sequences</taxon>
        <taxon>metagenomes</taxon>
        <taxon>ecological metagenomes</taxon>
    </lineage>
</organism>
<reference evidence="1" key="1">
    <citation type="journal article" date="2014" name="Front. Microbiol.">
        <title>High frequency of phylogenetically diverse reductive dehalogenase-homologous genes in deep subseafloor sedimentary metagenomes.</title>
        <authorList>
            <person name="Kawai M."/>
            <person name="Futagami T."/>
            <person name="Toyoda A."/>
            <person name="Takaki Y."/>
            <person name="Nishi S."/>
            <person name="Hori S."/>
            <person name="Arai W."/>
            <person name="Tsubouchi T."/>
            <person name="Morono Y."/>
            <person name="Uchiyama I."/>
            <person name="Ito T."/>
            <person name="Fujiyama A."/>
            <person name="Inagaki F."/>
            <person name="Takami H."/>
        </authorList>
    </citation>
    <scope>NUCLEOTIDE SEQUENCE</scope>
    <source>
        <strain evidence="1">Expedition CK06-06</strain>
    </source>
</reference>
<dbReference type="NCBIfam" id="TIGR01549">
    <property type="entry name" value="HAD-SF-IA-v1"/>
    <property type="match status" value="1"/>
</dbReference>